<evidence type="ECO:0000256" key="1">
    <source>
        <dbReference type="SAM" id="SignalP"/>
    </source>
</evidence>
<evidence type="ECO:0000313" key="2">
    <source>
        <dbReference type="EMBL" id="KAK4876543.1"/>
    </source>
</evidence>
<evidence type="ECO:0000313" key="3">
    <source>
        <dbReference type="Proteomes" id="UP001353858"/>
    </source>
</evidence>
<dbReference type="PROSITE" id="PS51257">
    <property type="entry name" value="PROKAR_LIPOPROTEIN"/>
    <property type="match status" value="1"/>
</dbReference>
<dbReference type="Proteomes" id="UP001353858">
    <property type="component" value="Unassembled WGS sequence"/>
</dbReference>
<keyword evidence="1" id="KW-0732">Signal</keyword>
<feature type="chain" id="PRO_5042819044" evidence="1">
    <location>
        <begin position="18"/>
        <end position="71"/>
    </location>
</feature>
<feature type="signal peptide" evidence="1">
    <location>
        <begin position="1"/>
        <end position="17"/>
    </location>
</feature>
<comment type="caution">
    <text evidence="2">The sequence shown here is derived from an EMBL/GenBank/DDBJ whole genome shotgun (WGS) entry which is preliminary data.</text>
</comment>
<accession>A0AAN7QFN5</accession>
<keyword evidence="3" id="KW-1185">Reference proteome</keyword>
<proteinExistence type="predicted"/>
<dbReference type="EMBL" id="JARPUR010000004">
    <property type="protein sequence ID" value="KAK4876543.1"/>
    <property type="molecule type" value="Genomic_DNA"/>
</dbReference>
<organism evidence="2 3">
    <name type="scientific">Aquatica leii</name>
    <dbReference type="NCBI Taxonomy" id="1421715"/>
    <lineage>
        <taxon>Eukaryota</taxon>
        <taxon>Metazoa</taxon>
        <taxon>Ecdysozoa</taxon>
        <taxon>Arthropoda</taxon>
        <taxon>Hexapoda</taxon>
        <taxon>Insecta</taxon>
        <taxon>Pterygota</taxon>
        <taxon>Neoptera</taxon>
        <taxon>Endopterygota</taxon>
        <taxon>Coleoptera</taxon>
        <taxon>Polyphaga</taxon>
        <taxon>Elateriformia</taxon>
        <taxon>Elateroidea</taxon>
        <taxon>Lampyridae</taxon>
        <taxon>Luciolinae</taxon>
        <taxon>Aquatica</taxon>
    </lineage>
</organism>
<sequence length="71" mass="8124">MFKYLFVLAALFAACMAAPEPEAKPQFLAAYPYSLGYNNYLGLGNYYGNHYGYGYPYAYSGYYGPYGRYIY</sequence>
<dbReference type="AlphaFoldDB" id="A0AAN7QFN5"/>
<protein>
    <submittedName>
        <fullName evidence="2">Uncharacterized protein</fullName>
    </submittedName>
</protein>
<reference evidence="3" key="1">
    <citation type="submission" date="2023-01" db="EMBL/GenBank/DDBJ databases">
        <title>Key to firefly adult light organ development and bioluminescence: homeobox transcription factors regulate luciferase expression and transportation to peroxisome.</title>
        <authorList>
            <person name="Fu X."/>
        </authorList>
    </citation>
    <scope>NUCLEOTIDE SEQUENCE [LARGE SCALE GENOMIC DNA]</scope>
</reference>
<name>A0AAN7QFN5_9COLE</name>
<gene>
    <name evidence="2" type="ORF">RN001_009049</name>
</gene>